<name>A0A2A9DQY5_9CORY</name>
<evidence type="ECO:0000256" key="8">
    <source>
        <dbReference type="ARBA" id="ARBA00033408"/>
    </source>
</evidence>
<keyword evidence="7 9" id="KW-0234">DNA repair</keyword>
<keyword evidence="5 9" id="KW-0227">DNA damage</keyword>
<sequence>MRYNDAMLSEISIQNLGVIDRATAELSPGLTVLTGETGAGKTMVVTSLRLLTGGRAEASRVRTGADKAVVEGRFVVEGVDRDIAAKASEVVVEAGGDADENGDFVANRIINKTGRSRAHLGGRSVPAVTLEQFSRELLTIHGQNDQLRLLGADQQRAALDRFDPEIAPLFESYKTDYRAWKTLVKDLAERTARRRELAQEADRLQFAIDEINTIDPYSGEEIELVDAIRTLQDVDGLREQALSALTAIDGGEADSAFDDEGASSLLGKAQSVLGSGDNQQFQKWAEAIGEMTSQLAEIAAGLGSFLSELPSDPEALEKALVRQQQLKSLTRKYAPTIEEVVEWRDKAERKLATIDTSPEALHELKEQVTKAEKAMRESGARLSRARKKAGEKLGKVVTEEIRGLAMPKARIEVAIEPCEPSPGGLETIELRLAQTTAVEALPLSQAASGGELSRVMLALEVILSSGSQGCTLVFDEVDAGVGGRAAVEIGRRLARLASRHQVIAVTHLPQVAAYADTHLHVAKDVTDESVTSGVEDLEGDRRVEELARMLAGLDDTASGRAHAQELLDRAHSEVSAFRAPSPQKGRAAQQ</sequence>
<evidence type="ECO:0000313" key="12">
    <source>
        <dbReference type="EMBL" id="PFG28776.1"/>
    </source>
</evidence>
<dbReference type="InterPro" id="IPR003395">
    <property type="entry name" value="RecF/RecN/SMC_N"/>
</dbReference>
<dbReference type="SUPFAM" id="SSF52540">
    <property type="entry name" value="P-loop containing nucleoside triphosphate hydrolases"/>
    <property type="match status" value="2"/>
</dbReference>
<dbReference type="CDD" id="cd03241">
    <property type="entry name" value="ABC_RecN"/>
    <property type="match status" value="2"/>
</dbReference>
<dbReference type="Pfam" id="PF02463">
    <property type="entry name" value="SMC_N"/>
    <property type="match status" value="1"/>
</dbReference>
<dbReference type="GO" id="GO:0043590">
    <property type="term" value="C:bacterial nucleoid"/>
    <property type="evidence" value="ECO:0007669"/>
    <property type="project" value="TreeGrafter"/>
</dbReference>
<comment type="function">
    <text evidence="1 9">May be involved in recombinational repair of damaged DNA.</text>
</comment>
<evidence type="ECO:0000256" key="10">
    <source>
        <dbReference type="SAM" id="MobiDB-lite"/>
    </source>
</evidence>
<dbReference type="GO" id="GO:0005524">
    <property type="term" value="F:ATP binding"/>
    <property type="evidence" value="ECO:0007669"/>
    <property type="project" value="UniProtKB-KW"/>
</dbReference>
<evidence type="ECO:0000256" key="2">
    <source>
        <dbReference type="ARBA" id="ARBA00009441"/>
    </source>
</evidence>
<comment type="caution">
    <text evidence="12">The sequence shown here is derived from an EMBL/GenBank/DDBJ whole genome shotgun (WGS) entry which is preliminary data.</text>
</comment>
<dbReference type="Proteomes" id="UP000221653">
    <property type="component" value="Unassembled WGS sequence"/>
</dbReference>
<dbReference type="STRING" id="1724.GCA_001044175_00543"/>
<dbReference type="EMBL" id="PDJF01000001">
    <property type="protein sequence ID" value="PFG28776.1"/>
    <property type="molecule type" value="Genomic_DNA"/>
</dbReference>
<evidence type="ECO:0000256" key="6">
    <source>
        <dbReference type="ARBA" id="ARBA00022840"/>
    </source>
</evidence>
<feature type="domain" description="RecF/RecN/SMC N-terminal" evidence="11">
    <location>
        <begin position="8"/>
        <end position="523"/>
    </location>
</feature>
<evidence type="ECO:0000256" key="4">
    <source>
        <dbReference type="ARBA" id="ARBA00022741"/>
    </source>
</evidence>
<dbReference type="InterPro" id="IPR027417">
    <property type="entry name" value="P-loop_NTPase"/>
</dbReference>
<feature type="region of interest" description="Disordered" evidence="10">
    <location>
        <begin position="571"/>
        <end position="590"/>
    </location>
</feature>
<dbReference type="FunFam" id="3.40.50.300:FF:000356">
    <property type="entry name" value="DNA repair protein RecN"/>
    <property type="match status" value="1"/>
</dbReference>
<dbReference type="PIRSF" id="PIRSF003128">
    <property type="entry name" value="RecN"/>
    <property type="match status" value="1"/>
</dbReference>
<gene>
    <name evidence="12" type="ORF">ATK06_1897</name>
</gene>
<proteinExistence type="inferred from homology"/>
<dbReference type="PANTHER" id="PTHR11059:SF0">
    <property type="entry name" value="DNA REPAIR PROTEIN RECN"/>
    <property type="match status" value="1"/>
</dbReference>
<keyword evidence="6" id="KW-0067">ATP-binding</keyword>
<reference evidence="12 13" key="1">
    <citation type="submission" date="2017-10" db="EMBL/GenBank/DDBJ databases">
        <title>Sequencing the genomes of 1000 actinobacteria strains.</title>
        <authorList>
            <person name="Klenk H.-P."/>
        </authorList>
    </citation>
    <scope>NUCLEOTIDE SEQUENCE [LARGE SCALE GENOMIC DNA]</scope>
    <source>
        <strain evidence="12 13">DSM 20688</strain>
    </source>
</reference>
<keyword evidence="13" id="KW-1185">Reference proteome</keyword>
<evidence type="ECO:0000256" key="3">
    <source>
        <dbReference type="ARBA" id="ARBA00021315"/>
    </source>
</evidence>
<protein>
    <recommendedName>
        <fullName evidence="3 9">DNA repair protein RecN</fullName>
    </recommendedName>
    <alternativeName>
        <fullName evidence="8 9">Recombination protein N</fullName>
    </alternativeName>
</protein>
<dbReference type="GO" id="GO:0006310">
    <property type="term" value="P:DNA recombination"/>
    <property type="evidence" value="ECO:0007669"/>
    <property type="project" value="InterPro"/>
</dbReference>
<evidence type="ECO:0000256" key="1">
    <source>
        <dbReference type="ARBA" id="ARBA00003618"/>
    </source>
</evidence>
<organism evidence="12 13">
    <name type="scientific">Corynebacterium renale</name>
    <dbReference type="NCBI Taxonomy" id="1724"/>
    <lineage>
        <taxon>Bacteria</taxon>
        <taxon>Bacillati</taxon>
        <taxon>Actinomycetota</taxon>
        <taxon>Actinomycetes</taxon>
        <taxon>Mycobacteriales</taxon>
        <taxon>Corynebacteriaceae</taxon>
        <taxon>Corynebacterium</taxon>
    </lineage>
</organism>
<dbReference type="GO" id="GO:0006281">
    <property type="term" value="P:DNA repair"/>
    <property type="evidence" value="ECO:0007669"/>
    <property type="project" value="UniProtKB-KW"/>
</dbReference>
<comment type="similarity">
    <text evidence="2 9">Belongs to the RecN family.</text>
</comment>
<evidence type="ECO:0000259" key="11">
    <source>
        <dbReference type="Pfam" id="PF02463"/>
    </source>
</evidence>
<keyword evidence="4" id="KW-0547">Nucleotide-binding</keyword>
<evidence type="ECO:0000256" key="7">
    <source>
        <dbReference type="ARBA" id="ARBA00023204"/>
    </source>
</evidence>
<dbReference type="InterPro" id="IPR004604">
    <property type="entry name" value="DNA_recomb/repair_RecN"/>
</dbReference>
<dbReference type="Gene3D" id="3.40.50.300">
    <property type="entry name" value="P-loop containing nucleotide triphosphate hydrolases"/>
    <property type="match status" value="2"/>
</dbReference>
<accession>A0A2A9DQY5</accession>
<dbReference type="PANTHER" id="PTHR11059">
    <property type="entry name" value="DNA REPAIR PROTEIN RECN"/>
    <property type="match status" value="1"/>
</dbReference>
<evidence type="ECO:0000256" key="5">
    <source>
        <dbReference type="ARBA" id="ARBA00022763"/>
    </source>
</evidence>
<evidence type="ECO:0000256" key="9">
    <source>
        <dbReference type="PIRNR" id="PIRNR003128"/>
    </source>
</evidence>
<evidence type="ECO:0000313" key="13">
    <source>
        <dbReference type="Proteomes" id="UP000221653"/>
    </source>
</evidence>
<dbReference type="AlphaFoldDB" id="A0A2A9DQY5"/>
<dbReference type="GO" id="GO:0009432">
    <property type="term" value="P:SOS response"/>
    <property type="evidence" value="ECO:0007669"/>
    <property type="project" value="TreeGrafter"/>
</dbReference>
<dbReference type="NCBIfam" id="TIGR00634">
    <property type="entry name" value="recN"/>
    <property type="match status" value="1"/>
</dbReference>